<name>A0ABR2MFX0_9ASPA</name>
<gene>
    <name evidence="1" type="ORF">KSP40_PGU018849</name>
</gene>
<dbReference type="Gene3D" id="1.20.58.670">
    <property type="entry name" value="Dsl1p vesicle tethering complex, Tip20p subunit, domain D"/>
    <property type="match status" value="1"/>
</dbReference>
<dbReference type="InterPro" id="IPR042044">
    <property type="entry name" value="EXOC6PINT-1/Sec15/Tip20_C_dom2"/>
</dbReference>
<proteinExistence type="predicted"/>
<dbReference type="EMBL" id="JBBWWR010000007">
    <property type="protein sequence ID" value="KAK8963074.1"/>
    <property type="molecule type" value="Genomic_DNA"/>
</dbReference>
<accession>A0ABR2MFX0</accession>
<dbReference type="Pfam" id="PF04437">
    <property type="entry name" value="RINT1_TIP1"/>
    <property type="match status" value="1"/>
</dbReference>
<dbReference type="PANTHER" id="PTHR13520">
    <property type="entry name" value="RAD50-INTERACTING PROTEIN 1 RINT-1"/>
    <property type="match status" value="1"/>
</dbReference>
<keyword evidence="2" id="KW-1185">Reference proteome</keyword>
<dbReference type="Proteomes" id="UP001412067">
    <property type="component" value="Unassembled WGS sequence"/>
</dbReference>
<dbReference type="PANTHER" id="PTHR13520:SF0">
    <property type="entry name" value="RAD50-INTERACTING PROTEIN 1"/>
    <property type="match status" value="1"/>
</dbReference>
<organism evidence="1 2">
    <name type="scientific">Platanthera guangdongensis</name>
    <dbReference type="NCBI Taxonomy" id="2320717"/>
    <lineage>
        <taxon>Eukaryota</taxon>
        <taxon>Viridiplantae</taxon>
        <taxon>Streptophyta</taxon>
        <taxon>Embryophyta</taxon>
        <taxon>Tracheophyta</taxon>
        <taxon>Spermatophyta</taxon>
        <taxon>Magnoliopsida</taxon>
        <taxon>Liliopsida</taxon>
        <taxon>Asparagales</taxon>
        <taxon>Orchidaceae</taxon>
        <taxon>Orchidoideae</taxon>
        <taxon>Orchideae</taxon>
        <taxon>Orchidinae</taxon>
        <taxon>Platanthera</taxon>
    </lineage>
</organism>
<dbReference type="InterPro" id="IPR007528">
    <property type="entry name" value="RINT1_Tip20"/>
</dbReference>
<reference evidence="1 2" key="1">
    <citation type="journal article" date="2022" name="Nat. Plants">
        <title>Genomes of leafy and leafless Platanthera orchids illuminate the evolution of mycoheterotrophy.</title>
        <authorList>
            <person name="Li M.H."/>
            <person name="Liu K.W."/>
            <person name="Li Z."/>
            <person name="Lu H.C."/>
            <person name="Ye Q.L."/>
            <person name="Zhang D."/>
            <person name="Wang J.Y."/>
            <person name="Li Y.F."/>
            <person name="Zhong Z.M."/>
            <person name="Liu X."/>
            <person name="Yu X."/>
            <person name="Liu D.K."/>
            <person name="Tu X.D."/>
            <person name="Liu B."/>
            <person name="Hao Y."/>
            <person name="Liao X.Y."/>
            <person name="Jiang Y.T."/>
            <person name="Sun W.H."/>
            <person name="Chen J."/>
            <person name="Chen Y.Q."/>
            <person name="Ai Y."/>
            <person name="Zhai J.W."/>
            <person name="Wu S.S."/>
            <person name="Zhou Z."/>
            <person name="Hsiao Y.Y."/>
            <person name="Wu W.L."/>
            <person name="Chen Y.Y."/>
            <person name="Lin Y.F."/>
            <person name="Hsu J.L."/>
            <person name="Li C.Y."/>
            <person name="Wang Z.W."/>
            <person name="Zhao X."/>
            <person name="Zhong W.Y."/>
            <person name="Ma X.K."/>
            <person name="Ma L."/>
            <person name="Huang J."/>
            <person name="Chen G.Z."/>
            <person name="Huang M.Z."/>
            <person name="Huang L."/>
            <person name="Peng D.H."/>
            <person name="Luo Y.B."/>
            <person name="Zou S.Q."/>
            <person name="Chen S.P."/>
            <person name="Lan S."/>
            <person name="Tsai W.C."/>
            <person name="Van de Peer Y."/>
            <person name="Liu Z.J."/>
        </authorList>
    </citation>
    <scope>NUCLEOTIDE SEQUENCE [LARGE SCALE GENOMIC DNA]</scope>
    <source>
        <strain evidence="1">Lor288</strain>
    </source>
</reference>
<evidence type="ECO:0000313" key="1">
    <source>
        <dbReference type="EMBL" id="KAK8963074.1"/>
    </source>
</evidence>
<sequence>MAGDPPPAMSSGGISRFLLGFLQEHLGEPEDLASLPSLTARLKCECDDREEELLHLKTKLSRALSSWISQSAEAGVIFSRIESGPPLPSQDGRLMSQGKILHLELPLLAKELGRILSVRRYAGGFSQSSSVAPSQRSRWAVRLEHARTRLFDINLGVTAQFHAVSSVNSRRPTLCIPRAAAKHDSGNITLNLAETALRLEALVGDLEDSASSMIKHVPRKKMDYNLYGSSNQTLPGDESGRRLDNMLVTIKTMQDIEEVLAGFSSTRPRWINLLRAADSRVKNALAILRPQLLTNHRSLIASLGWPPSLLTTDLVKDNSMEIPNPLSLMQGPKKDEYCRSFSTLCSLQHLHAKQEARWSFLRGDQTAFNSTGFRAAGEVPFFKCSLWPIDELVKPISSRMEHHFSRWLDQPKFIFALVYKTTRDLIDGVDIILQPLIDKAMLLSCSAREAWVAAMLKILSGYLEREVFPAISENRRRNSNLEVTSTMLHMVDLMIALDRRMRILASSGTWIEISFPAVGLGFDPALSVMSMFSLHSDWLQMWAEMEVEDAEGRLKPQMEDEGCWSVFASGEEKDESFLFSSREDYKAPLIAESVLRSAWEMVERGYALPCSRTRNEFISSSATLFLSHFFCALLQRSGDVEHTAAVLDDVRLSRVCSSMNAARYCEHVLQEWSEDATLMEMSEYLYKDGAKFSVRLQTDCLEEIVAALLLHFDHLCWNYVRDGGRWEMNRIDPDCSFPDEDYLRVSPDFIEALDTLRDRIVFLRLNLNPPNFVELWRSVAGGIDHFIFASIPLSGPCFSWRGADQFETDMKAVFSIFRPFCARPEAFFPCISDSLKLLQVCKKDANQMLEELSQRRSEDCLRLRGIFHMSPAQAEKVLRTRLLRDWE</sequence>
<dbReference type="PROSITE" id="PS51386">
    <property type="entry name" value="RINT1_TIP20"/>
    <property type="match status" value="1"/>
</dbReference>
<comment type="caution">
    <text evidence="1">The sequence shown here is derived from an EMBL/GenBank/DDBJ whole genome shotgun (WGS) entry which is preliminary data.</text>
</comment>
<protein>
    <submittedName>
        <fullName evidence="1">Uncharacterized protein</fullName>
    </submittedName>
</protein>
<evidence type="ECO:0000313" key="2">
    <source>
        <dbReference type="Proteomes" id="UP001412067"/>
    </source>
</evidence>